<comment type="caution">
    <text evidence="1">The sequence shown here is derived from an EMBL/GenBank/DDBJ whole genome shotgun (WGS) entry which is preliminary data.</text>
</comment>
<evidence type="ECO:0000313" key="1">
    <source>
        <dbReference type="EMBL" id="GAA0942204.1"/>
    </source>
</evidence>
<dbReference type="EMBL" id="BAAAID010000042">
    <property type="protein sequence ID" value="GAA0942204.1"/>
    <property type="molecule type" value="Genomic_DNA"/>
</dbReference>
<evidence type="ECO:0000313" key="2">
    <source>
        <dbReference type="Proteomes" id="UP001500418"/>
    </source>
</evidence>
<keyword evidence="2" id="KW-1185">Reference proteome</keyword>
<reference evidence="1 2" key="1">
    <citation type="journal article" date="2019" name="Int. J. Syst. Evol. Microbiol.">
        <title>The Global Catalogue of Microorganisms (GCM) 10K type strain sequencing project: providing services to taxonomists for standard genome sequencing and annotation.</title>
        <authorList>
            <consortium name="The Broad Institute Genomics Platform"/>
            <consortium name="The Broad Institute Genome Sequencing Center for Infectious Disease"/>
            <person name="Wu L."/>
            <person name="Ma J."/>
        </authorList>
    </citation>
    <scope>NUCLEOTIDE SEQUENCE [LARGE SCALE GENOMIC DNA]</scope>
    <source>
        <strain evidence="1 2">JCM 11444</strain>
    </source>
</reference>
<proteinExistence type="predicted"/>
<gene>
    <name evidence="1" type="ORF">GCM10009575_058310</name>
</gene>
<protein>
    <submittedName>
        <fullName evidence="1">Uncharacterized protein</fullName>
    </submittedName>
</protein>
<name>A0ABN1QGW6_9ACTN</name>
<dbReference type="Proteomes" id="UP001500418">
    <property type="component" value="Unassembled WGS sequence"/>
</dbReference>
<sequence length="123" mass="12873">MSEAAADGHEALIPQPNATAEELRAAVVQIAPNQVAVFDAERTAAVEAARSQVDAAPMRRFLRRWALAVAIERVPARAARLSELEARAGQVESLAEGRAIAAEVAAIHAEAAAEAGIDRRTAG</sequence>
<organism evidence="1 2">
    <name type="scientific">Streptomyces rhizosphaericus</name>
    <dbReference type="NCBI Taxonomy" id="114699"/>
    <lineage>
        <taxon>Bacteria</taxon>
        <taxon>Bacillati</taxon>
        <taxon>Actinomycetota</taxon>
        <taxon>Actinomycetes</taxon>
        <taxon>Kitasatosporales</taxon>
        <taxon>Streptomycetaceae</taxon>
        <taxon>Streptomyces</taxon>
        <taxon>Streptomyces violaceusniger group</taxon>
    </lineage>
</organism>
<accession>A0ABN1QGW6</accession>